<organism evidence="4 5">
    <name type="scientific">Listeria weihenstephanensis</name>
    <dbReference type="NCBI Taxonomy" id="1006155"/>
    <lineage>
        <taxon>Bacteria</taxon>
        <taxon>Bacillati</taxon>
        <taxon>Bacillota</taxon>
        <taxon>Bacilli</taxon>
        <taxon>Bacillales</taxon>
        <taxon>Listeriaceae</taxon>
        <taxon>Listeria</taxon>
    </lineage>
</organism>
<evidence type="ECO:0000313" key="4">
    <source>
        <dbReference type="EMBL" id="MBC1501162.1"/>
    </source>
</evidence>
<dbReference type="Gene3D" id="3.40.630.30">
    <property type="match status" value="1"/>
</dbReference>
<comment type="caution">
    <text evidence="4">The sequence shown here is derived from an EMBL/GenBank/DDBJ whole genome shotgun (WGS) entry which is preliminary data.</text>
</comment>
<dbReference type="PANTHER" id="PTHR43420">
    <property type="entry name" value="ACETYLTRANSFERASE"/>
    <property type="match status" value="1"/>
</dbReference>
<gene>
    <name evidence="4" type="ORF">HB943_11165</name>
</gene>
<sequence>MEILRLEQIELTQQVAVWNEAFSDYLVPAGMDEANFVARMEKLQLSSHASLVVKVGEELAGIALTGNRILGGKHVSWIGGIAVVPKFRKQGLSRKLMNALLENDKANGIEQAWLEVISENTPARDLYLKLGYEAINDLVFLKGSLKDYRKFGYVLKEVFDHAKYIDSEDALTPWQNRITSHTNVATVWYDEKEVGFIAYNLAKDDQGYSLSLLQAQIETPQHILGVLQTFYDLYGAIPFTLVNQDAKAKYIPELLTQGFETIANQIQMRKNL</sequence>
<evidence type="ECO:0000256" key="2">
    <source>
        <dbReference type="ARBA" id="ARBA00023315"/>
    </source>
</evidence>
<dbReference type="InterPro" id="IPR050680">
    <property type="entry name" value="YpeA/RimI_acetyltransf"/>
</dbReference>
<dbReference type="CDD" id="cd04301">
    <property type="entry name" value="NAT_SF"/>
    <property type="match status" value="1"/>
</dbReference>
<protein>
    <submittedName>
        <fullName evidence="4">GNAT family N-acetyltransferase</fullName>
    </submittedName>
</protein>
<dbReference type="InterPro" id="IPR016181">
    <property type="entry name" value="Acyl_CoA_acyltransferase"/>
</dbReference>
<dbReference type="RefSeq" id="WP_185426429.1">
    <property type="nucleotide sequence ID" value="NZ_JAARRL010000017.1"/>
</dbReference>
<dbReference type="Proteomes" id="UP000564536">
    <property type="component" value="Unassembled WGS sequence"/>
</dbReference>
<dbReference type="SUPFAM" id="SSF55729">
    <property type="entry name" value="Acyl-CoA N-acyltransferases (Nat)"/>
    <property type="match status" value="1"/>
</dbReference>
<evidence type="ECO:0000256" key="1">
    <source>
        <dbReference type="ARBA" id="ARBA00022679"/>
    </source>
</evidence>
<evidence type="ECO:0000259" key="3">
    <source>
        <dbReference type="PROSITE" id="PS51186"/>
    </source>
</evidence>
<keyword evidence="2" id="KW-0012">Acyltransferase</keyword>
<proteinExistence type="predicted"/>
<name>A0A841Z980_9LIST</name>
<evidence type="ECO:0000313" key="5">
    <source>
        <dbReference type="Proteomes" id="UP000564536"/>
    </source>
</evidence>
<dbReference type="Pfam" id="PF00583">
    <property type="entry name" value="Acetyltransf_1"/>
    <property type="match status" value="1"/>
</dbReference>
<reference evidence="4 5" key="1">
    <citation type="submission" date="2020-03" db="EMBL/GenBank/DDBJ databases">
        <title>Soil Listeria distribution.</title>
        <authorList>
            <person name="Liao J."/>
            <person name="Wiedmann M."/>
        </authorList>
    </citation>
    <scope>NUCLEOTIDE SEQUENCE [LARGE SCALE GENOMIC DNA]</scope>
    <source>
        <strain evidence="4 5">FSL L7-1523</strain>
    </source>
</reference>
<dbReference type="EMBL" id="JAARRL010000017">
    <property type="protein sequence ID" value="MBC1501162.1"/>
    <property type="molecule type" value="Genomic_DNA"/>
</dbReference>
<accession>A0A841Z980</accession>
<dbReference type="PROSITE" id="PS51186">
    <property type="entry name" value="GNAT"/>
    <property type="match status" value="1"/>
</dbReference>
<dbReference type="GO" id="GO:0016747">
    <property type="term" value="F:acyltransferase activity, transferring groups other than amino-acyl groups"/>
    <property type="evidence" value="ECO:0007669"/>
    <property type="project" value="InterPro"/>
</dbReference>
<feature type="domain" description="N-acetyltransferase" evidence="3">
    <location>
        <begin position="1"/>
        <end position="160"/>
    </location>
</feature>
<keyword evidence="1 4" id="KW-0808">Transferase</keyword>
<dbReference type="AlphaFoldDB" id="A0A841Z980"/>
<dbReference type="InterPro" id="IPR000182">
    <property type="entry name" value="GNAT_dom"/>
</dbReference>